<evidence type="ECO:0000313" key="1">
    <source>
        <dbReference type="EMBL" id="EXY74861.1"/>
    </source>
</evidence>
<dbReference type="EMBL" id="JGCY01000259">
    <property type="protein sequence ID" value="EXY74861.1"/>
    <property type="molecule type" value="Genomic_DNA"/>
</dbReference>
<sequence length="160" mass="18746">MNYLESEISALYASAHELCYLGMDGRPIYSDQFTRLNRDVFSQANALYDKHGDSDEEEARLCLSLLMGYNATLYNNGDKEERIQHILDRCWDVLEHLPASLLKVQLLVYCYGEVFDEELAREAQAIIDTWQDRELSEDEREVIERLKDVQENPYPWSEVE</sequence>
<evidence type="ECO:0000313" key="2">
    <source>
        <dbReference type="Proteomes" id="UP000020529"/>
    </source>
</evidence>
<dbReference type="PATRIC" id="fig|1339315.3.peg.2097"/>
<dbReference type="RefSeq" id="WP_005795252.1">
    <property type="nucleotide sequence ID" value="NZ_JGCY01000259.1"/>
</dbReference>
<dbReference type="InterPro" id="IPR038533">
    <property type="entry name" value="UpxZ_sf"/>
</dbReference>
<name>A0A015TVT6_BACFG</name>
<protein>
    <submittedName>
        <fullName evidence="1">UpxZ of transcription anti-terminator antagonists family protein</fullName>
    </submittedName>
</protein>
<organism evidence="1 2">
    <name type="scientific">Bacteroides fragilis str. 3988T(B)14</name>
    <dbReference type="NCBI Taxonomy" id="1339315"/>
    <lineage>
        <taxon>Bacteria</taxon>
        <taxon>Pseudomonadati</taxon>
        <taxon>Bacteroidota</taxon>
        <taxon>Bacteroidia</taxon>
        <taxon>Bacteroidales</taxon>
        <taxon>Bacteroidaceae</taxon>
        <taxon>Bacteroides</taxon>
    </lineage>
</organism>
<dbReference type="AlphaFoldDB" id="A0A015TVT6"/>
<dbReference type="Gene3D" id="1.25.40.810">
    <property type="entry name" value="UpxZ"/>
    <property type="match status" value="1"/>
</dbReference>
<dbReference type="Proteomes" id="UP000020529">
    <property type="component" value="Unassembled WGS sequence"/>
</dbReference>
<proteinExistence type="predicted"/>
<reference evidence="1 2" key="1">
    <citation type="submission" date="2014-02" db="EMBL/GenBank/DDBJ databases">
        <authorList>
            <person name="Sears C."/>
            <person name="Carroll K."/>
            <person name="Sack B.R."/>
            <person name="Qadri F."/>
            <person name="Myers L.L."/>
            <person name="Chung G.-T."/>
            <person name="Escheverria P."/>
            <person name="Fraser C.M."/>
            <person name="Sadzewicz L."/>
            <person name="Shefchek K.A."/>
            <person name="Tallon L."/>
            <person name="Das S.P."/>
            <person name="Daugherty S."/>
            <person name="Mongodin E.F."/>
        </authorList>
    </citation>
    <scope>NUCLEOTIDE SEQUENCE [LARGE SCALE GENOMIC DNA]</scope>
    <source>
        <strain evidence="2">3988T(B)14</strain>
    </source>
</reference>
<dbReference type="Pfam" id="PF06603">
    <property type="entry name" value="UpxZ"/>
    <property type="match status" value="1"/>
</dbReference>
<dbReference type="InterPro" id="IPR010570">
    <property type="entry name" value="UpxZ_fam"/>
</dbReference>
<comment type="caution">
    <text evidence="1">The sequence shown here is derived from an EMBL/GenBank/DDBJ whole genome shotgun (WGS) entry which is preliminary data.</text>
</comment>
<gene>
    <name evidence="1" type="ORF">M124_1317</name>
</gene>
<accession>A0A015TVT6</accession>